<dbReference type="Pfam" id="PF04851">
    <property type="entry name" value="ResIII"/>
    <property type="match status" value="1"/>
</dbReference>
<dbReference type="AlphaFoldDB" id="E4XFV1"/>
<evidence type="ECO:0008006" key="10">
    <source>
        <dbReference type="Google" id="ProtNLM"/>
    </source>
</evidence>
<protein>
    <recommendedName>
        <fullName evidence="10">DNA helicase</fullName>
    </recommendedName>
</protein>
<keyword evidence="1" id="KW-0547">Nucleotide-binding</keyword>
<dbReference type="InterPro" id="IPR001650">
    <property type="entry name" value="Helicase_C-like"/>
</dbReference>
<dbReference type="Gene3D" id="3.40.50.300">
    <property type="entry name" value="P-loop containing nucleotide triphosphate hydrolases"/>
    <property type="match status" value="2"/>
</dbReference>
<evidence type="ECO:0000256" key="5">
    <source>
        <dbReference type="SAM" id="MobiDB-lite"/>
    </source>
</evidence>
<dbReference type="InParanoid" id="E4XFV1"/>
<proteinExistence type="predicted"/>
<keyword evidence="9" id="KW-1185">Reference proteome</keyword>
<dbReference type="GO" id="GO:0003677">
    <property type="term" value="F:DNA binding"/>
    <property type="evidence" value="ECO:0007669"/>
    <property type="project" value="InterPro"/>
</dbReference>
<dbReference type="FunCoup" id="E4XFV1">
    <property type="interactions" value="12"/>
</dbReference>
<dbReference type="PROSITE" id="PS51194">
    <property type="entry name" value="HELICASE_CTER"/>
    <property type="match status" value="1"/>
</dbReference>
<reference evidence="8 9" key="1">
    <citation type="journal article" date="2010" name="Science">
        <title>Plasticity of animal genome architecture unmasked by rapid evolution of a pelagic tunicate.</title>
        <authorList>
            <person name="Denoeud F."/>
            <person name="Henriet S."/>
            <person name="Mungpakdee S."/>
            <person name="Aury J.M."/>
            <person name="Da Silva C."/>
            <person name="Brinkmann H."/>
            <person name="Mikhaleva J."/>
            <person name="Olsen L.C."/>
            <person name="Jubin C."/>
            <person name="Canestro C."/>
            <person name="Bouquet J.M."/>
            <person name="Danks G."/>
            <person name="Poulain J."/>
            <person name="Campsteijn C."/>
            <person name="Adamski M."/>
            <person name="Cross I."/>
            <person name="Yadetie F."/>
            <person name="Muffato M."/>
            <person name="Louis A."/>
            <person name="Butcher S."/>
            <person name="Tsagkogeorga G."/>
            <person name="Konrad A."/>
            <person name="Singh S."/>
            <person name="Jensen M.F."/>
            <person name="Cong E.H."/>
            <person name="Eikeseth-Otteraa H."/>
            <person name="Noel B."/>
            <person name="Anthouard V."/>
            <person name="Porcel B.M."/>
            <person name="Kachouri-Lafond R."/>
            <person name="Nishino A."/>
            <person name="Ugolini M."/>
            <person name="Chourrout P."/>
            <person name="Nishida H."/>
            <person name="Aasland R."/>
            <person name="Huzurbazar S."/>
            <person name="Westhof E."/>
            <person name="Delsuc F."/>
            <person name="Lehrach H."/>
            <person name="Reinhardt R."/>
            <person name="Weissenbach J."/>
            <person name="Roy S.W."/>
            <person name="Artiguenave F."/>
            <person name="Postlethwait J.H."/>
            <person name="Manak J.R."/>
            <person name="Thompson E.M."/>
            <person name="Jaillon O."/>
            <person name="Du Pasquier L."/>
            <person name="Boudinot P."/>
            <person name="Liberles D.A."/>
            <person name="Volff J.N."/>
            <person name="Philippe H."/>
            <person name="Lenhard B."/>
            <person name="Roest Crollius H."/>
            <person name="Wincker P."/>
            <person name="Chourrout D."/>
        </authorList>
    </citation>
    <scope>NUCLEOTIDE SEQUENCE [LARGE SCALE GENOMIC DNA]</scope>
</reference>
<feature type="compositionally biased region" description="Basic residues" evidence="5">
    <location>
        <begin position="597"/>
        <end position="608"/>
    </location>
</feature>
<keyword evidence="2" id="KW-0378">Hydrolase</keyword>
<dbReference type="SMART" id="SM00487">
    <property type="entry name" value="DEXDc"/>
    <property type="match status" value="1"/>
</dbReference>
<feature type="region of interest" description="Disordered" evidence="5">
    <location>
        <begin position="761"/>
        <end position="826"/>
    </location>
</feature>
<keyword evidence="4" id="KW-0067">ATP-binding</keyword>
<dbReference type="OrthoDB" id="6513042at2759"/>
<evidence type="ECO:0000256" key="3">
    <source>
        <dbReference type="ARBA" id="ARBA00022806"/>
    </source>
</evidence>
<dbReference type="EMBL" id="FN653046">
    <property type="protein sequence ID" value="CBY24491.1"/>
    <property type="molecule type" value="Genomic_DNA"/>
</dbReference>
<evidence type="ECO:0000256" key="2">
    <source>
        <dbReference type="ARBA" id="ARBA00022801"/>
    </source>
</evidence>
<dbReference type="Pfam" id="PF00271">
    <property type="entry name" value="Helicase_C"/>
    <property type="match status" value="1"/>
</dbReference>
<dbReference type="PANTHER" id="PTHR14025">
    <property type="entry name" value="FANCONI ANEMIA GROUP M FANCM FAMILY MEMBER"/>
    <property type="match status" value="1"/>
</dbReference>
<evidence type="ECO:0000256" key="1">
    <source>
        <dbReference type="ARBA" id="ARBA00022741"/>
    </source>
</evidence>
<dbReference type="GO" id="GO:0016787">
    <property type="term" value="F:hydrolase activity"/>
    <property type="evidence" value="ECO:0007669"/>
    <property type="project" value="UniProtKB-KW"/>
</dbReference>
<evidence type="ECO:0000259" key="6">
    <source>
        <dbReference type="PROSITE" id="PS51192"/>
    </source>
</evidence>
<accession>E4XFV1</accession>
<feature type="domain" description="Helicase C-terminal" evidence="7">
    <location>
        <begin position="388"/>
        <end position="553"/>
    </location>
</feature>
<dbReference type="InterPro" id="IPR006935">
    <property type="entry name" value="Helicase/UvrB_N"/>
</dbReference>
<keyword evidence="3" id="KW-0347">Helicase</keyword>
<evidence type="ECO:0000259" key="7">
    <source>
        <dbReference type="PROSITE" id="PS51194"/>
    </source>
</evidence>
<gene>
    <name evidence="8" type="ORF">GSOID_T00010356001</name>
</gene>
<evidence type="ECO:0000256" key="4">
    <source>
        <dbReference type="ARBA" id="ARBA00022840"/>
    </source>
</evidence>
<dbReference type="PANTHER" id="PTHR14025:SF20">
    <property type="entry name" value="FANCONI ANEMIA GROUP M PROTEIN"/>
    <property type="match status" value="1"/>
</dbReference>
<dbReference type="SMART" id="SM00490">
    <property type="entry name" value="HELICc"/>
    <property type="match status" value="1"/>
</dbReference>
<dbReference type="Proteomes" id="UP000001307">
    <property type="component" value="Unassembled WGS sequence"/>
</dbReference>
<dbReference type="GO" id="GO:0004386">
    <property type="term" value="F:helicase activity"/>
    <property type="evidence" value="ECO:0007669"/>
    <property type="project" value="UniProtKB-KW"/>
</dbReference>
<feature type="compositionally biased region" description="Basic and acidic residues" evidence="5">
    <location>
        <begin position="810"/>
        <end position="826"/>
    </location>
</feature>
<dbReference type="PROSITE" id="PS51192">
    <property type="entry name" value="HELICASE_ATP_BIND_1"/>
    <property type="match status" value="1"/>
</dbReference>
<feature type="compositionally biased region" description="Basic residues" evidence="5">
    <location>
        <begin position="615"/>
        <end position="624"/>
    </location>
</feature>
<evidence type="ECO:0000313" key="8">
    <source>
        <dbReference type="EMBL" id="CBY24491.1"/>
    </source>
</evidence>
<dbReference type="InterPro" id="IPR014001">
    <property type="entry name" value="Helicase_ATP-bd"/>
</dbReference>
<feature type="region of interest" description="Disordered" evidence="5">
    <location>
        <begin position="572"/>
        <end position="644"/>
    </location>
</feature>
<sequence length="985" mass="111297">MSDRVFENSYTKYGGRQTSITSWATTVTSPARSQSANSSDQREFVFPDDFPVRSYQQTAARAALKSNCLVCLPTGAGKTLVAAAVIRNFLDWHPNSQAIFVAWTKPLLNQQKEALTRDAGIPSSQSCVINGHTSAKNREEWYSTCRLICATPQTINNDAGKNLINMQRIKLVIVDEAHRALGEHAYCQIISKIKAETADFRIIGLTATPERDKMYEVVKNLHIQDLVYYPAMHPEIKKHLVKIEEVIVKRTETENICLSLLEEIGDAILTTLKAKNLLSFMNIQTATPFKLREQEKFTKHHPSWKFMYPRFMVTYSSNSNDLIVACLVSVRKFGMGKMVDSFDNVIPDKDKEVWKDFKRKAVAKLKQIIFKYKHSGEVCNKLKNLGQELEHYFDTMKNGYDVRALVFVNDRSIVEEIRKYLMENTSANVRASIFVGHGAPTTKLKVTAPKISQKQQLEQLEKFKKGDINVLIATSIGEEGLDISDCNLVVQYDHSNNQTRNAQRSGRTGRKHAGRIIYLMYDKEYECYKKALESEKVLETFMNSLTSQSLEVRKKIWKKKLDYEIHDWPVLSPQPIPQPQYKKLHRPPSPVPEKKTPSRKARTPKKTPKNTPKSTARKTPKKRSVPNNEPGPSRAPDFNIDQGSPLQLIPDASFDEMELDLPDIPTGFVELEDISEIPKINETTNDFNMSGVNHLPEADDLINELSGRLSQNSFNSEENYSGALFSAQTTTQTSETSFVGFVRSSPENSLRSSCSFDDGVESVGHAIPGMDSPAQDESSSIPKPELPLSHHGGTHVLDYKNPFESSSESETEKLSEKESHFTDRESRIETLPLKLRRPDQLLISSDEESDSGINMKPGTSRGTVRFRTPKTKVEDNKENLGVRSCPQNVRAFRLGEKGLDADIPRVHILMSSDEETENDSSTPEKQKNCKRPRSLVNVKERSFENDPFENTLENTELSDSEDSGPPSPVIKICRRNFGMMKNQTL</sequence>
<dbReference type="InterPro" id="IPR027417">
    <property type="entry name" value="P-loop_NTPase"/>
</dbReference>
<evidence type="ECO:0000313" key="9">
    <source>
        <dbReference type="Proteomes" id="UP000001307"/>
    </source>
</evidence>
<feature type="domain" description="Helicase ATP-binding" evidence="6">
    <location>
        <begin position="59"/>
        <end position="227"/>
    </location>
</feature>
<organism evidence="8 9">
    <name type="scientific">Oikopleura dioica</name>
    <name type="common">Tunicate</name>
    <dbReference type="NCBI Taxonomy" id="34765"/>
    <lineage>
        <taxon>Eukaryota</taxon>
        <taxon>Metazoa</taxon>
        <taxon>Chordata</taxon>
        <taxon>Tunicata</taxon>
        <taxon>Appendicularia</taxon>
        <taxon>Copelata</taxon>
        <taxon>Oikopleuridae</taxon>
        <taxon>Oikopleura</taxon>
    </lineage>
</organism>
<dbReference type="SUPFAM" id="SSF52540">
    <property type="entry name" value="P-loop containing nucleoside triphosphate hydrolases"/>
    <property type="match status" value="1"/>
</dbReference>
<name>E4XFV1_OIKDI</name>
<dbReference type="GO" id="GO:0005524">
    <property type="term" value="F:ATP binding"/>
    <property type="evidence" value="ECO:0007669"/>
    <property type="project" value="UniProtKB-KW"/>
</dbReference>
<feature type="region of interest" description="Disordered" evidence="5">
    <location>
        <begin position="911"/>
        <end position="971"/>
    </location>
</feature>
<feature type="region of interest" description="Disordered" evidence="5">
    <location>
        <begin position="846"/>
        <end position="872"/>
    </location>
</feature>